<reference evidence="1 2" key="1">
    <citation type="journal article" date="2005" name="Virology">
        <title>A novel rudivirus, ARV1, of the hyperthermophilic archaeal genus Acidianus.</title>
        <authorList>
            <person name="Vestergaard G."/>
            <person name="Haring M."/>
            <person name="Peng X."/>
            <person name="Rachel R."/>
            <person name="Garrett R.A."/>
            <person name="Prangishvili D."/>
        </authorList>
    </citation>
    <scope>NUCLEOTIDE SEQUENCE</scope>
</reference>
<proteinExistence type="predicted"/>
<evidence type="ECO:0000313" key="2">
    <source>
        <dbReference type="Proteomes" id="UP000001777"/>
    </source>
</evidence>
<evidence type="ECO:0000313" key="1">
    <source>
        <dbReference type="EMBL" id="CAI44183.1"/>
    </source>
</evidence>
<name>Q50I43_9VIRU</name>
<sequence length="1115" mass="125352">MSGLIGDLTSLGTFFSDELGALENFVDFLATDFETFINSIASDFETFISYIATAVSDLATFAQTVYNDIVSALQNIASAIYPVLRNIGGIIAGAIETALGDLAQFAIDATGALANAIRTITNDIGSLLGTFISDAFQALGNIPLHISPFLAKASTFLASVISPYLIIRALPPAIDKLAELLPDFTISLAPVGLGARFEVKLGEIVKMFGENAADFMKDVSDEMMSTFKEFIKEPFISNFKIQVREIFNDIGLGDIPFADPSFTQIAKWVGARSFNEIKDHLKETVLLTGYAQWFTDAYLQPPVNDFVPQNPLFKPVAIKDVITAVEYGILPADAVGKYAENNLITQKTATLMYQNQNLKLFQRVVEQGIRAFVVEPDKAYQLMTSGVSLSGRDLFTKYFDIEYQFATQRFAKQVLRSLLSRALSNFGRPYIDIQYLSSTTSKIFKELNLPTAIDNLFKEMMSQSQLIQYNQLIYGLLRSEASMGIFDQQKVNELLQSHNFNVAETEYLLAHYANIAVMKEQLSVLKAKANNFFISDQDLGKELTSLGFTPEYIQAFAEENFTLPLRKEIANVYLSLLRKGYYDVKEAKSIFGGLGYEKSVIEQLTNVYSTEIETELAIKTIQQKAQLFLLSQQEIITELKKLQVSDALANEITVEYFAIPLLKQQISVYESLIKKGYLNTDDAKKVFTSLGYRQSVVDQLIPLYATEITADATIAKYKSLLQHFAVNVKTAEQELKQLHISSSLIEQILTEYYQVPLIEKLSAIYLSMLEKGYITIDVLKKVLGPQNIDVSAITEIANAYNYEITVANEIKYVQSLLRNLLIDEKTAEQELKKLNVSDSLVKAIVAESTPVVVSPKTVAQTLIEGAIYHIQKVPVSVSHVIGELKKLNIPDSQVNALIDEIESQIALDIWKKYLPTLSDIESALTYGYPTEKLVQLSLIPAELLNIHVNLTQHEMVGKEVQSLKSAYVKLLTYGIANAQLESLMRQYGVNDQLLSVLRLQAQLEKILTTYQELYLTPSKAISLSEYLSNPTQTLQKVFADYQVPSDLQQIYMEYTRNRRLRTYISQIVETISLLFERHKITLDQAVQYLQQFKQYGLTDEEIQLIKLNWQLREMY</sequence>
<dbReference type="KEGG" id="vg:5729531"/>
<organism evidence="1 2">
    <name type="scientific">Acidianus rod-shaped virus 1</name>
    <dbReference type="NCBI Taxonomy" id="309181"/>
    <lineage>
        <taxon>Viruses</taxon>
        <taxon>Adnaviria</taxon>
        <taxon>Zilligvirae</taxon>
        <taxon>Taleaviricota</taxon>
        <taxon>Tokiviricetes</taxon>
        <taxon>Ligamenvirales</taxon>
        <taxon>Rudiviridae</taxon>
        <taxon>Itarudivirus</taxon>
        <taxon>Itarudivirus pozzuoliense</taxon>
        <taxon>Itarudivirus ARV1</taxon>
    </lineage>
</organism>
<keyword evidence="2" id="KW-1185">Reference proteome</keyword>
<protein>
    <submittedName>
        <fullName evidence="1">Uncharacterized protein</fullName>
    </submittedName>
</protein>
<dbReference type="Proteomes" id="UP000001777">
    <property type="component" value="Segment"/>
</dbReference>
<dbReference type="EMBL" id="AJ875026">
    <property type="protein sequence ID" value="CAI44183.1"/>
    <property type="molecule type" value="Genomic_DNA"/>
</dbReference>
<accession>Q50I43</accession>
<dbReference type="OrthoDB" id="76at10239"/>
<dbReference type="GeneID" id="5729531"/>
<dbReference type="RefSeq" id="YP_001542645.1">
    <property type="nucleotide sequence ID" value="NC_009965.1"/>
</dbReference>